<name>A0A4Y9YYN1_9AGAM</name>
<reference evidence="2 3" key="1">
    <citation type="submission" date="2019-02" db="EMBL/GenBank/DDBJ databases">
        <title>Genome sequencing of the rare red list fungi Dentipellis fragilis.</title>
        <authorList>
            <person name="Buettner E."/>
            <person name="Kellner H."/>
        </authorList>
    </citation>
    <scope>NUCLEOTIDE SEQUENCE [LARGE SCALE GENOMIC DNA]</scope>
    <source>
        <strain evidence="2 3">DSM 105465</strain>
    </source>
</reference>
<feature type="compositionally biased region" description="Basic and acidic residues" evidence="1">
    <location>
        <begin position="556"/>
        <end position="565"/>
    </location>
</feature>
<gene>
    <name evidence="2" type="ORF">EVG20_g4230</name>
</gene>
<feature type="region of interest" description="Disordered" evidence="1">
    <location>
        <begin position="460"/>
        <end position="503"/>
    </location>
</feature>
<sequence length="705" mass="77272">MLPVPRFKICTHLDLSLKSRGLEAAADAAPRRSISIESISIYRIRSPSRSRLHWTAAHMSRSLLLYLLSCHFPAFNHAYHRPLLTSTALSLAFNTSWFCQCVGSYGVHAEVTDSPPRHLSSRLTILRIVPDDAEDPLGTNPSNDVLPPGPYISRRTSLDPPSSPNYRRTSQNDPVANRLSFASSSFCPDRTPSSPQQSLSSVGRRRSSLIGSPRGRPPPLTPREVYNLAHYNLAHSPVPAKTSPIEDLDVIPRLSPSALSVTGTQYPADRPKVEQPHIVPIPDSQFLPFIDRPTEVAAFLSTEPTNRLMALLQHAFPPDLRLKPSRADDQSPIAPTSPAAFAPAFQSALQRSKGQTASREFGDPEKWSYETLLEWMCCVPREQANDLTWVLAVRRCVMAHNEQICVSLLSALGVPLEGLETLEAEAAGWPPVEPAFPDIQVSGPAFVRNVEQLDESPFEVDISPIPFGRGPPHVPSDDSESTGSTRSRLSLAMESIDEREDESFEEVTGEMDLENTLDASTAEGSVVQATALFERTDKVRDSNRTPVSRSPSLQPKDQHAWQEGSEAGRDWHGLCIATSALPAGTPLASSSRPRAPPPRAQRPKRNSINVAHMLSGAPGHVGFSWRPGGPLFPTTFKQTEVEAPQENDDLSPTLRGRDASVSTPTRKLFNRRAASVHLRSLTIPQVPRVPPNSPETSRSLRGAPF</sequence>
<feature type="region of interest" description="Disordered" evidence="1">
    <location>
        <begin position="642"/>
        <end position="668"/>
    </location>
</feature>
<feature type="region of interest" description="Disordered" evidence="1">
    <location>
        <begin position="537"/>
        <end position="565"/>
    </location>
</feature>
<dbReference type="STRING" id="205917.A0A4Y9YYN1"/>
<keyword evidence="3" id="KW-1185">Reference proteome</keyword>
<feature type="compositionally biased region" description="Polar residues" evidence="1">
    <location>
        <begin position="544"/>
        <end position="555"/>
    </location>
</feature>
<feature type="compositionally biased region" description="Low complexity" evidence="1">
    <location>
        <begin position="198"/>
        <end position="212"/>
    </location>
</feature>
<evidence type="ECO:0000313" key="2">
    <source>
        <dbReference type="EMBL" id="TFY66867.1"/>
    </source>
</evidence>
<evidence type="ECO:0000256" key="1">
    <source>
        <dbReference type="SAM" id="MobiDB-lite"/>
    </source>
</evidence>
<proteinExistence type="predicted"/>
<accession>A0A4Y9YYN1</accession>
<evidence type="ECO:0000313" key="3">
    <source>
        <dbReference type="Proteomes" id="UP000298327"/>
    </source>
</evidence>
<dbReference type="EMBL" id="SEOQ01000212">
    <property type="protein sequence ID" value="TFY66867.1"/>
    <property type="molecule type" value="Genomic_DNA"/>
</dbReference>
<feature type="region of interest" description="Disordered" evidence="1">
    <location>
        <begin position="583"/>
        <end position="606"/>
    </location>
</feature>
<feature type="region of interest" description="Disordered" evidence="1">
    <location>
        <begin position="683"/>
        <end position="705"/>
    </location>
</feature>
<comment type="caution">
    <text evidence="2">The sequence shown here is derived from an EMBL/GenBank/DDBJ whole genome shotgun (WGS) entry which is preliminary data.</text>
</comment>
<feature type="region of interest" description="Disordered" evidence="1">
    <location>
        <begin position="132"/>
        <end position="221"/>
    </location>
</feature>
<dbReference type="OrthoDB" id="2591449at2759"/>
<feature type="compositionally biased region" description="Polar residues" evidence="1">
    <location>
        <begin position="164"/>
        <end position="197"/>
    </location>
</feature>
<protein>
    <submittedName>
        <fullName evidence="2">Uncharacterized protein</fullName>
    </submittedName>
</protein>
<dbReference type="Proteomes" id="UP000298327">
    <property type="component" value="Unassembled WGS sequence"/>
</dbReference>
<organism evidence="2 3">
    <name type="scientific">Dentipellis fragilis</name>
    <dbReference type="NCBI Taxonomy" id="205917"/>
    <lineage>
        <taxon>Eukaryota</taxon>
        <taxon>Fungi</taxon>
        <taxon>Dikarya</taxon>
        <taxon>Basidiomycota</taxon>
        <taxon>Agaricomycotina</taxon>
        <taxon>Agaricomycetes</taxon>
        <taxon>Russulales</taxon>
        <taxon>Hericiaceae</taxon>
        <taxon>Dentipellis</taxon>
    </lineage>
</organism>
<dbReference type="AlphaFoldDB" id="A0A4Y9YYN1"/>